<dbReference type="PANTHER" id="PTHR11955">
    <property type="entry name" value="FATTY ACID BINDING PROTEIN"/>
    <property type="match status" value="1"/>
</dbReference>
<dbReference type="GO" id="GO:0008289">
    <property type="term" value="F:lipid binding"/>
    <property type="evidence" value="ECO:0007669"/>
    <property type="project" value="UniProtKB-KW"/>
</dbReference>
<dbReference type="SMR" id="A0A0R3VYI8"/>
<dbReference type="SUPFAM" id="SSF50814">
    <property type="entry name" value="Lipocalins"/>
    <property type="match status" value="1"/>
</dbReference>
<accession>A0A0R3VYI8</accession>
<dbReference type="EMBL" id="UYRS01001803">
    <property type="protein sequence ID" value="VDK25351.1"/>
    <property type="molecule type" value="Genomic_DNA"/>
</dbReference>
<name>A0A0R3VYI8_TAEAS</name>
<evidence type="ECO:0000313" key="2">
    <source>
        <dbReference type="EMBL" id="VDK25351.1"/>
    </source>
</evidence>
<sequence length="137" mass="15554">MTSAMEPFIGTWKLEKSESFDQIMERLRVDPELRKLGNSLKPDMIISDLGDGKYGVRFDTPVKNMETIFKLGEKFTKVTSDSREVTVLVTLEGNVLKQQQVSKDRTVDVDCTIEGDKLEMTIKTDELICVRTYVKAA</sequence>
<dbReference type="PRINTS" id="PR00178">
    <property type="entry name" value="FATTYACIDBP"/>
</dbReference>
<dbReference type="InterPro" id="IPR000463">
    <property type="entry name" value="Fatty_acid-bd"/>
</dbReference>
<proteinExistence type="inferred from homology"/>
<organism evidence="4">
    <name type="scientific">Taenia asiatica</name>
    <name type="common">Asian tapeworm</name>
    <dbReference type="NCBI Taxonomy" id="60517"/>
    <lineage>
        <taxon>Eukaryota</taxon>
        <taxon>Metazoa</taxon>
        <taxon>Spiralia</taxon>
        <taxon>Lophotrochozoa</taxon>
        <taxon>Platyhelminthes</taxon>
        <taxon>Cestoda</taxon>
        <taxon>Eucestoda</taxon>
        <taxon>Cyclophyllidea</taxon>
        <taxon>Taeniidae</taxon>
        <taxon>Taenia</taxon>
    </lineage>
</organism>
<evidence type="ECO:0000313" key="3">
    <source>
        <dbReference type="Proteomes" id="UP000282613"/>
    </source>
</evidence>
<protein>
    <submittedName>
        <fullName evidence="4">FABP domain-containing protein</fullName>
    </submittedName>
</protein>
<comment type="similarity">
    <text evidence="1">Belongs to the calycin superfamily. Fatty-acid binding protein (FABP) family.</text>
</comment>
<evidence type="ECO:0000313" key="4">
    <source>
        <dbReference type="WBParaSite" id="TASK_0000248201-mRNA-1"/>
    </source>
</evidence>
<dbReference type="InterPro" id="IPR012674">
    <property type="entry name" value="Calycin"/>
</dbReference>
<reference evidence="2 3" key="2">
    <citation type="submission" date="2018-11" db="EMBL/GenBank/DDBJ databases">
        <authorList>
            <consortium name="Pathogen Informatics"/>
        </authorList>
    </citation>
    <scope>NUCLEOTIDE SEQUENCE [LARGE SCALE GENOMIC DNA]</scope>
</reference>
<dbReference type="AlphaFoldDB" id="A0A0R3VYI8"/>
<dbReference type="CDD" id="cd00742">
    <property type="entry name" value="FABP"/>
    <property type="match status" value="1"/>
</dbReference>
<dbReference type="Proteomes" id="UP000282613">
    <property type="component" value="Unassembled WGS sequence"/>
</dbReference>
<evidence type="ECO:0000256" key="1">
    <source>
        <dbReference type="ARBA" id="ARBA00008390"/>
    </source>
</evidence>
<reference evidence="4" key="1">
    <citation type="submission" date="2017-02" db="UniProtKB">
        <authorList>
            <consortium name="WormBaseParasite"/>
        </authorList>
    </citation>
    <scope>IDENTIFICATION</scope>
</reference>
<dbReference type="WBParaSite" id="TASK_0000248201-mRNA-1">
    <property type="protein sequence ID" value="TASK_0000248201-mRNA-1"/>
    <property type="gene ID" value="TASK_0000248201"/>
</dbReference>
<keyword evidence="3" id="KW-1185">Reference proteome</keyword>
<dbReference type="InterPro" id="IPR031259">
    <property type="entry name" value="ILBP"/>
</dbReference>
<gene>
    <name evidence="2" type="ORF">TASK_LOCUS2483</name>
</gene>
<dbReference type="OrthoDB" id="412780at2759"/>
<dbReference type="Gene3D" id="2.40.128.20">
    <property type="match status" value="1"/>
</dbReference>
<dbReference type="STRING" id="60517.A0A0R3VYI8"/>